<organism evidence="1">
    <name type="scientific">Arundo donax</name>
    <name type="common">Giant reed</name>
    <name type="synonym">Donax arundinaceus</name>
    <dbReference type="NCBI Taxonomy" id="35708"/>
    <lineage>
        <taxon>Eukaryota</taxon>
        <taxon>Viridiplantae</taxon>
        <taxon>Streptophyta</taxon>
        <taxon>Embryophyta</taxon>
        <taxon>Tracheophyta</taxon>
        <taxon>Spermatophyta</taxon>
        <taxon>Magnoliopsida</taxon>
        <taxon>Liliopsida</taxon>
        <taxon>Poales</taxon>
        <taxon>Poaceae</taxon>
        <taxon>PACMAD clade</taxon>
        <taxon>Arundinoideae</taxon>
        <taxon>Arundineae</taxon>
        <taxon>Arundo</taxon>
    </lineage>
</organism>
<evidence type="ECO:0000313" key="1">
    <source>
        <dbReference type="EMBL" id="JAD45023.1"/>
    </source>
</evidence>
<name>A0A0A9A503_ARUDO</name>
<protein>
    <submittedName>
        <fullName evidence="1">Uncharacterized protein</fullName>
    </submittedName>
</protein>
<reference evidence="1" key="2">
    <citation type="journal article" date="2015" name="Data Brief">
        <title>Shoot transcriptome of the giant reed, Arundo donax.</title>
        <authorList>
            <person name="Barrero R.A."/>
            <person name="Guerrero F.D."/>
            <person name="Moolhuijzen P."/>
            <person name="Goolsby J.A."/>
            <person name="Tidwell J."/>
            <person name="Bellgard S.E."/>
            <person name="Bellgard M.I."/>
        </authorList>
    </citation>
    <scope>NUCLEOTIDE SEQUENCE</scope>
    <source>
        <tissue evidence="1">Shoot tissue taken approximately 20 cm above the soil surface</tissue>
    </source>
</reference>
<sequence length="36" mass="4069">MVNTGLQFFAMAYKKLPHLKTISTNQNLSNIRTSTV</sequence>
<dbReference type="EMBL" id="GBRH01252872">
    <property type="protein sequence ID" value="JAD45023.1"/>
    <property type="molecule type" value="Transcribed_RNA"/>
</dbReference>
<reference evidence="1" key="1">
    <citation type="submission" date="2014-09" db="EMBL/GenBank/DDBJ databases">
        <authorList>
            <person name="Magalhaes I.L.F."/>
            <person name="Oliveira U."/>
            <person name="Santos F.R."/>
            <person name="Vidigal T.H.D.A."/>
            <person name="Brescovit A.D."/>
            <person name="Santos A.J."/>
        </authorList>
    </citation>
    <scope>NUCLEOTIDE SEQUENCE</scope>
    <source>
        <tissue evidence="1">Shoot tissue taken approximately 20 cm above the soil surface</tissue>
    </source>
</reference>
<accession>A0A0A9A503</accession>
<dbReference type="AlphaFoldDB" id="A0A0A9A503"/>
<proteinExistence type="predicted"/>